<dbReference type="KEGG" id="rtn:A6122_1686"/>
<feature type="transmembrane region" description="Helical" evidence="2">
    <location>
        <begin position="97"/>
        <end position="118"/>
    </location>
</feature>
<dbReference type="RefSeq" id="WP_068253913.1">
    <property type="nucleotide sequence ID" value="NZ_CP015515.1"/>
</dbReference>
<feature type="transmembrane region" description="Helical" evidence="2">
    <location>
        <begin position="39"/>
        <end position="60"/>
    </location>
</feature>
<dbReference type="STRING" id="33888.A6122_1686"/>
<feature type="compositionally biased region" description="Polar residues" evidence="1">
    <location>
        <begin position="17"/>
        <end position="30"/>
    </location>
</feature>
<evidence type="ECO:0000256" key="1">
    <source>
        <dbReference type="SAM" id="MobiDB-lite"/>
    </source>
</evidence>
<evidence type="ECO:0000313" key="4">
    <source>
        <dbReference type="Proteomes" id="UP000077071"/>
    </source>
</evidence>
<evidence type="ECO:0000256" key="2">
    <source>
        <dbReference type="SAM" id="Phobius"/>
    </source>
</evidence>
<evidence type="ECO:0000313" key="3">
    <source>
        <dbReference type="EMBL" id="AND16819.1"/>
    </source>
</evidence>
<keyword evidence="2" id="KW-0812">Transmembrane</keyword>
<protein>
    <recommendedName>
        <fullName evidence="5">DNA uptake lipoprotein</fullName>
    </recommendedName>
</protein>
<organism evidence="3 4">
    <name type="scientific">Rathayibacter tritici</name>
    <dbReference type="NCBI Taxonomy" id="33888"/>
    <lineage>
        <taxon>Bacteria</taxon>
        <taxon>Bacillati</taxon>
        <taxon>Actinomycetota</taxon>
        <taxon>Actinomycetes</taxon>
        <taxon>Micrococcales</taxon>
        <taxon>Microbacteriaceae</taxon>
        <taxon>Rathayibacter</taxon>
    </lineage>
</organism>
<sequence>MSKPASDASGRAAHNPRNPSASGSGDSTRSARSRGIGSLLVVVYGILALAATGRSVFQIIDRFDEAPLAFSLSALSAVVYIVATVALVQPGRAWQRVAWVTITFELVGVLVVGALSLLAPQLLGLTSADPFGRQSTVWAAFGAGYLLIPLVLPMLGLWWLRVQGRRSSRAGV</sequence>
<feature type="region of interest" description="Disordered" evidence="1">
    <location>
        <begin position="1"/>
        <end position="30"/>
    </location>
</feature>
<name>A0A160KTJ3_9MICO</name>
<feature type="transmembrane region" description="Helical" evidence="2">
    <location>
        <begin position="138"/>
        <end position="160"/>
    </location>
</feature>
<gene>
    <name evidence="3" type="ORF">A6122_1686</name>
</gene>
<reference evidence="3 4" key="1">
    <citation type="submission" date="2016-05" db="EMBL/GenBank/DDBJ databases">
        <title>Complete genome sequence of Rathayibacter tritici NCPPB 1953.</title>
        <authorList>
            <person name="Park J."/>
            <person name="Lee H.-H."/>
            <person name="Lee S.-W."/>
            <person name="Seo Y.-S."/>
        </authorList>
    </citation>
    <scope>NUCLEOTIDE SEQUENCE [LARGE SCALE GENOMIC DNA]</scope>
    <source>
        <strain evidence="3 4">NCPPB 1953</strain>
    </source>
</reference>
<keyword evidence="2" id="KW-0472">Membrane</keyword>
<dbReference type="PATRIC" id="fig|33888.3.peg.1856"/>
<keyword evidence="4" id="KW-1185">Reference proteome</keyword>
<proteinExistence type="predicted"/>
<accession>A0A160KTJ3</accession>
<evidence type="ECO:0008006" key="5">
    <source>
        <dbReference type="Google" id="ProtNLM"/>
    </source>
</evidence>
<dbReference type="AlphaFoldDB" id="A0A160KTJ3"/>
<dbReference type="EMBL" id="CP015515">
    <property type="protein sequence ID" value="AND16819.1"/>
    <property type="molecule type" value="Genomic_DNA"/>
</dbReference>
<keyword evidence="2" id="KW-1133">Transmembrane helix</keyword>
<dbReference type="Proteomes" id="UP000077071">
    <property type="component" value="Chromosome"/>
</dbReference>
<feature type="transmembrane region" description="Helical" evidence="2">
    <location>
        <begin position="66"/>
        <end position="88"/>
    </location>
</feature>